<dbReference type="WBParaSite" id="NBR_0001398301-mRNA-1">
    <property type="protein sequence ID" value="NBR_0001398301-mRNA-1"/>
    <property type="gene ID" value="NBR_0001398301"/>
</dbReference>
<evidence type="ECO:0000313" key="3">
    <source>
        <dbReference type="WBParaSite" id="NBR_0001398301-mRNA-1"/>
    </source>
</evidence>
<reference evidence="1 2" key="2">
    <citation type="submission" date="2018-11" db="EMBL/GenBank/DDBJ databases">
        <authorList>
            <consortium name="Pathogen Informatics"/>
        </authorList>
    </citation>
    <scope>NUCLEOTIDE SEQUENCE [LARGE SCALE GENOMIC DNA]</scope>
</reference>
<evidence type="ECO:0000313" key="2">
    <source>
        <dbReference type="Proteomes" id="UP000271162"/>
    </source>
</evidence>
<proteinExistence type="predicted"/>
<reference evidence="3" key="1">
    <citation type="submission" date="2017-02" db="UniProtKB">
        <authorList>
            <consortium name="WormBaseParasite"/>
        </authorList>
    </citation>
    <scope>IDENTIFICATION</scope>
</reference>
<sequence>MADDIPDSLEAINLKMNATTDEVSLGLNFVFVSLPSCMFSLKCDSNLDIIKCSREVHLANFTLEKAN</sequence>
<keyword evidence="2" id="KW-1185">Reference proteome</keyword>
<dbReference type="Proteomes" id="UP000271162">
    <property type="component" value="Unassembled WGS sequence"/>
</dbReference>
<dbReference type="EMBL" id="UYSL01021209">
    <property type="protein sequence ID" value="VDL77573.1"/>
    <property type="molecule type" value="Genomic_DNA"/>
</dbReference>
<protein>
    <submittedName>
        <fullName evidence="3">PITH domain-containing protein</fullName>
    </submittedName>
</protein>
<organism evidence="3">
    <name type="scientific">Nippostrongylus brasiliensis</name>
    <name type="common">Rat hookworm</name>
    <dbReference type="NCBI Taxonomy" id="27835"/>
    <lineage>
        <taxon>Eukaryota</taxon>
        <taxon>Metazoa</taxon>
        <taxon>Ecdysozoa</taxon>
        <taxon>Nematoda</taxon>
        <taxon>Chromadorea</taxon>
        <taxon>Rhabditida</taxon>
        <taxon>Rhabditina</taxon>
        <taxon>Rhabditomorpha</taxon>
        <taxon>Strongyloidea</taxon>
        <taxon>Heligmosomidae</taxon>
        <taxon>Nippostrongylus</taxon>
    </lineage>
</organism>
<dbReference type="AlphaFoldDB" id="A0A0N4YBV7"/>
<accession>A0A0N4YBV7</accession>
<name>A0A0N4YBV7_NIPBR</name>
<evidence type="ECO:0000313" key="1">
    <source>
        <dbReference type="EMBL" id="VDL77573.1"/>
    </source>
</evidence>
<gene>
    <name evidence="1" type="ORF">NBR_LOCUS13984</name>
</gene>